<feature type="region of interest" description="Disordered" evidence="6">
    <location>
        <begin position="123"/>
        <end position="191"/>
    </location>
</feature>
<dbReference type="Pfam" id="PF00400">
    <property type="entry name" value="WD40"/>
    <property type="match status" value="1"/>
</dbReference>
<dbReference type="InterPro" id="IPR015943">
    <property type="entry name" value="WD40/YVTN_repeat-like_dom_sf"/>
</dbReference>
<dbReference type="InterPro" id="IPR036322">
    <property type="entry name" value="WD40_repeat_dom_sf"/>
</dbReference>
<reference evidence="8" key="1">
    <citation type="submission" date="2024-04" db="EMBL/GenBank/DDBJ databases">
        <title>Salinicola lusitanus LLJ914,a marine bacterium isolated from the Okinawa Trough.</title>
        <authorList>
            <person name="Li J."/>
        </authorList>
    </citation>
    <scope>NUCLEOTIDE SEQUENCE [LARGE SCALE GENOMIC DNA]</scope>
</reference>
<dbReference type="GO" id="GO:0030576">
    <property type="term" value="P:Cajal body organization"/>
    <property type="evidence" value="ECO:0007669"/>
    <property type="project" value="TreeGrafter"/>
</dbReference>
<evidence type="ECO:0000313" key="8">
    <source>
        <dbReference type="Proteomes" id="UP001460270"/>
    </source>
</evidence>
<dbReference type="Gene3D" id="2.130.10.10">
    <property type="entry name" value="YVTN repeat-like/Quinoprotein amine dehydrogenase"/>
    <property type="match status" value="1"/>
</dbReference>
<feature type="region of interest" description="Disordered" evidence="6">
    <location>
        <begin position="209"/>
        <end position="243"/>
    </location>
</feature>
<feature type="region of interest" description="Disordered" evidence="6">
    <location>
        <begin position="510"/>
        <end position="533"/>
    </location>
</feature>
<dbReference type="GO" id="GO:0003723">
    <property type="term" value="F:RNA binding"/>
    <property type="evidence" value="ECO:0007669"/>
    <property type="project" value="TreeGrafter"/>
</dbReference>
<comment type="subcellular location">
    <subcellularLocation>
        <location evidence="1">Nucleus</location>
        <location evidence="1">Cajal body</location>
    </subcellularLocation>
</comment>
<feature type="compositionally biased region" description="Basic and acidic residues" evidence="6">
    <location>
        <begin position="49"/>
        <end position="70"/>
    </location>
</feature>
<evidence type="ECO:0000313" key="7">
    <source>
        <dbReference type="EMBL" id="KAK7909377.1"/>
    </source>
</evidence>
<keyword evidence="8" id="KW-1185">Reference proteome</keyword>
<dbReference type="InterPro" id="IPR001680">
    <property type="entry name" value="WD40_rpt"/>
</dbReference>
<evidence type="ECO:0000256" key="6">
    <source>
        <dbReference type="SAM" id="MobiDB-lite"/>
    </source>
</evidence>
<accession>A0AAW0NTX2</accession>
<organism evidence="7 8">
    <name type="scientific">Mugilogobius chulae</name>
    <name type="common">yellowstripe goby</name>
    <dbReference type="NCBI Taxonomy" id="88201"/>
    <lineage>
        <taxon>Eukaryota</taxon>
        <taxon>Metazoa</taxon>
        <taxon>Chordata</taxon>
        <taxon>Craniata</taxon>
        <taxon>Vertebrata</taxon>
        <taxon>Euteleostomi</taxon>
        <taxon>Actinopterygii</taxon>
        <taxon>Neopterygii</taxon>
        <taxon>Teleostei</taxon>
        <taxon>Neoteleostei</taxon>
        <taxon>Acanthomorphata</taxon>
        <taxon>Gobiaria</taxon>
        <taxon>Gobiiformes</taxon>
        <taxon>Gobioidei</taxon>
        <taxon>Gobiidae</taxon>
        <taxon>Gobionellinae</taxon>
        <taxon>Mugilogobius</taxon>
    </lineage>
</organism>
<dbReference type="SMART" id="SM00320">
    <property type="entry name" value="WD40"/>
    <property type="match status" value="3"/>
</dbReference>
<protein>
    <recommendedName>
        <fullName evidence="3">Telomerase Cajal body protein 1</fullName>
    </recommendedName>
    <alternativeName>
        <fullName evidence="4">WD repeat-containing protein 79</fullName>
    </alternativeName>
</protein>
<feature type="region of interest" description="Disordered" evidence="6">
    <location>
        <begin position="42"/>
        <end position="70"/>
    </location>
</feature>
<dbReference type="EMBL" id="JBBPFD010000010">
    <property type="protein sequence ID" value="KAK7909377.1"/>
    <property type="molecule type" value="Genomic_DNA"/>
</dbReference>
<comment type="caution">
    <text evidence="7">The sequence shown here is derived from an EMBL/GenBank/DDBJ whole genome shotgun (WGS) entry which is preliminary data.</text>
</comment>
<evidence type="ECO:0000256" key="4">
    <source>
        <dbReference type="ARBA" id="ARBA00041558"/>
    </source>
</evidence>
<proteinExistence type="inferred from homology"/>
<evidence type="ECO:0000256" key="3">
    <source>
        <dbReference type="ARBA" id="ARBA00040657"/>
    </source>
</evidence>
<dbReference type="GO" id="GO:0015030">
    <property type="term" value="C:Cajal body"/>
    <property type="evidence" value="ECO:0007669"/>
    <property type="project" value="UniProtKB-SubCell"/>
</dbReference>
<sequence>MLLFSKRVPGSLILRCLLRIIRHMRLDQTFLSLMSSAHGTAQLGLVPPDQRKRPCEKLRDRPRKDTETSRKEALCCDVLFPRSPSLAASVQTQTQQPSGPTAHLTLSPSLTLLLSEEPWMNLRGGVIDEPGEGQSTEGEGGGYSETLPTEEEPSAPKKPRLELQDVTEGGEEEQVQEREEQAAAQTLSHLGASECDTAAAELYVEVKGPEEEQHHNGAPEPEQEPEEESPKEEQPEDDPGATTVRLTRSVNTLFVLTFAKVELDFTQAPQMLTGSWAEFTSFPENYLKGCKWAPDGSCLLTNSADNVLRVYNLPPELYNSSWELIPEMSPVLRMAEGDTIYDYCWYPHMSSLDPDTCFLASSSRDNPVHVWDAFYGEVRASFRPYNHLDDPDGSQLYCGFDKMVRVFHTDRPGRDCEERPTIEPDQVLFCLKRNVATNQRIYFDLDPSGRFLLSGDTEGLVSVWDTHCTSYGSTEELQPPHLTFQAHWDCTNGVSVHPFLPLLASSSGQRQFSWPSDSEGDSGSDTDVGEHPERRQENCVCVWWSGPPAAAAQEPGERSPGLRRSAGERQGCVCVCGGAAGGATGGVKCPLLCSVIFRRAAQFYH</sequence>
<comment type="subunit">
    <text evidence="5">Component of the telomerase holoenzyme complex composed of one molecule of TERT, one molecule of WRAP53/TCAB1, two molecules of H/ACA ribonucleoprotein complex subunits DKC1, NOP10, NHP2 and GAR1, and a telomerase RNA template component (TERC). The telomerase holoenzyme complex is associated with TEP1, SMG6/EST1A and POT1. Interacts with the chaperonin-containing T-complex (TRiC) complex; which mediates the folding of WRAP53/TCAB1. Interacts with COIL. Interacts with SMN1. Interacts with RNF8. Interacts with histone H2AX.</text>
</comment>
<dbReference type="PANTHER" id="PTHR13211">
    <property type="entry name" value="TELOMERASE CAJAL BODY PROTEIN 1"/>
    <property type="match status" value="1"/>
</dbReference>
<evidence type="ECO:0000256" key="5">
    <source>
        <dbReference type="ARBA" id="ARBA00046543"/>
    </source>
</evidence>
<evidence type="ECO:0000256" key="1">
    <source>
        <dbReference type="ARBA" id="ARBA00004408"/>
    </source>
</evidence>
<feature type="compositionally biased region" description="Acidic residues" evidence="6">
    <location>
        <begin position="221"/>
        <end position="239"/>
    </location>
</feature>
<name>A0AAW0NTX2_9GOBI</name>
<gene>
    <name evidence="7" type="ORF">WMY93_014061</name>
</gene>
<comment type="similarity">
    <text evidence="2">Belongs to the TCAB1 family.</text>
</comment>
<evidence type="ECO:0000256" key="2">
    <source>
        <dbReference type="ARBA" id="ARBA00038279"/>
    </source>
</evidence>
<dbReference type="AlphaFoldDB" id="A0AAW0NTX2"/>
<dbReference type="SUPFAM" id="SSF50978">
    <property type="entry name" value="WD40 repeat-like"/>
    <property type="match status" value="1"/>
</dbReference>
<dbReference type="PANTHER" id="PTHR13211:SF0">
    <property type="entry name" value="TELOMERASE CAJAL BODY PROTEIN 1"/>
    <property type="match status" value="1"/>
</dbReference>
<dbReference type="Proteomes" id="UP001460270">
    <property type="component" value="Unassembled WGS sequence"/>
</dbReference>
<dbReference type="InterPro" id="IPR051150">
    <property type="entry name" value="SWT21/TCAB1_mRNA_Telomere"/>
</dbReference>